<evidence type="ECO:0000259" key="9">
    <source>
        <dbReference type="PROSITE" id="PS50157"/>
    </source>
</evidence>
<comment type="subcellular location">
    <subcellularLocation>
        <location evidence="1">Nucleus</location>
    </subcellularLocation>
</comment>
<proteinExistence type="predicted"/>
<dbReference type="AlphaFoldDB" id="A0AAD3XXE7"/>
<dbReference type="GO" id="GO:0008270">
    <property type="term" value="F:zinc ion binding"/>
    <property type="evidence" value="ECO:0007669"/>
    <property type="project" value="UniProtKB-KW"/>
</dbReference>
<keyword evidence="2" id="KW-0479">Metal-binding</keyword>
<dbReference type="PROSITE" id="PS50157">
    <property type="entry name" value="ZINC_FINGER_C2H2_2"/>
    <property type="match status" value="1"/>
</dbReference>
<protein>
    <recommendedName>
        <fullName evidence="9">C2H2-type domain-containing protein</fullName>
    </recommendedName>
</protein>
<reference evidence="10" key="1">
    <citation type="submission" date="2023-05" db="EMBL/GenBank/DDBJ databases">
        <title>Nepenthes gracilis genome sequencing.</title>
        <authorList>
            <person name="Fukushima K."/>
        </authorList>
    </citation>
    <scope>NUCLEOTIDE SEQUENCE</scope>
    <source>
        <strain evidence="10">SING2019-196</strain>
    </source>
</reference>
<keyword evidence="7" id="KW-0539">Nucleus</keyword>
<evidence type="ECO:0000313" key="11">
    <source>
        <dbReference type="Proteomes" id="UP001279734"/>
    </source>
</evidence>
<dbReference type="Gene3D" id="3.30.160.60">
    <property type="entry name" value="Classic Zinc Finger"/>
    <property type="match status" value="1"/>
</dbReference>
<name>A0AAD3XXE7_NEPGR</name>
<gene>
    <name evidence="10" type="ORF">Nepgr_021805</name>
</gene>
<feature type="domain" description="C2H2-type" evidence="9">
    <location>
        <begin position="64"/>
        <end position="91"/>
    </location>
</feature>
<dbReference type="SUPFAM" id="SSF57667">
    <property type="entry name" value="beta-beta-alpha zinc fingers"/>
    <property type="match status" value="1"/>
</dbReference>
<evidence type="ECO:0000256" key="4">
    <source>
        <dbReference type="ARBA" id="ARBA00022833"/>
    </source>
</evidence>
<sequence length="227" mass="24709">MEKSNLRGQTSGAITMKNFNHHYTGAATAAYTGTGIAAAAATVINFDSYGEEYLSGLSWPPRSYTCSFCRREFRSAQALGGHMNVHRRDRARMRHSPIANTPINLNFIPNNNNDNINSSARLLSSSSPKTQPLLYRSSSPALVSPHLSSSSLSSCPADGGLLDALSLRNAGLSKERTLEVGEEGFNGLRQEDKWGALKGEIVKLDLEIGIFGDTEDELDLELRLGYK</sequence>
<comment type="caution">
    <text evidence="10">The sequence shown here is derived from an EMBL/GenBank/DDBJ whole genome shotgun (WGS) entry which is preliminary data.</text>
</comment>
<dbReference type="InterPro" id="IPR052426">
    <property type="entry name" value="Plant_dev_regulator"/>
</dbReference>
<dbReference type="PROSITE" id="PS00028">
    <property type="entry name" value="ZINC_FINGER_C2H2_1"/>
    <property type="match status" value="1"/>
</dbReference>
<keyword evidence="11" id="KW-1185">Reference proteome</keyword>
<dbReference type="Pfam" id="PF13912">
    <property type="entry name" value="zf-C2H2_6"/>
    <property type="match status" value="1"/>
</dbReference>
<keyword evidence="4" id="KW-0862">Zinc</keyword>
<dbReference type="GO" id="GO:0005634">
    <property type="term" value="C:nucleus"/>
    <property type="evidence" value="ECO:0007669"/>
    <property type="project" value="UniProtKB-SubCell"/>
</dbReference>
<evidence type="ECO:0000256" key="5">
    <source>
        <dbReference type="ARBA" id="ARBA00023015"/>
    </source>
</evidence>
<keyword evidence="3 8" id="KW-0863">Zinc-finger</keyword>
<dbReference type="InterPro" id="IPR013087">
    <property type="entry name" value="Znf_C2H2_type"/>
</dbReference>
<evidence type="ECO:0000256" key="2">
    <source>
        <dbReference type="ARBA" id="ARBA00022723"/>
    </source>
</evidence>
<dbReference type="PANTHER" id="PTHR45801:SF110">
    <property type="entry name" value="TRANSCRIPTIONAL REGULATOR SUPERMAN"/>
    <property type="match status" value="1"/>
</dbReference>
<keyword evidence="6" id="KW-0804">Transcription</keyword>
<dbReference type="SMART" id="SM00355">
    <property type="entry name" value="ZnF_C2H2"/>
    <property type="match status" value="1"/>
</dbReference>
<accession>A0AAD3XXE7</accession>
<evidence type="ECO:0000256" key="6">
    <source>
        <dbReference type="ARBA" id="ARBA00023163"/>
    </source>
</evidence>
<dbReference type="Proteomes" id="UP001279734">
    <property type="component" value="Unassembled WGS sequence"/>
</dbReference>
<dbReference type="InterPro" id="IPR036236">
    <property type="entry name" value="Znf_C2H2_sf"/>
</dbReference>
<evidence type="ECO:0000256" key="8">
    <source>
        <dbReference type="PROSITE-ProRule" id="PRU00042"/>
    </source>
</evidence>
<evidence type="ECO:0000313" key="10">
    <source>
        <dbReference type="EMBL" id="GMH19964.1"/>
    </source>
</evidence>
<keyword evidence="5" id="KW-0805">Transcription regulation</keyword>
<dbReference type="PANTHER" id="PTHR45801">
    <property type="entry name" value="OS07G0101800 PROTEIN"/>
    <property type="match status" value="1"/>
</dbReference>
<evidence type="ECO:0000256" key="3">
    <source>
        <dbReference type="ARBA" id="ARBA00022771"/>
    </source>
</evidence>
<evidence type="ECO:0000256" key="7">
    <source>
        <dbReference type="ARBA" id="ARBA00023242"/>
    </source>
</evidence>
<organism evidence="10 11">
    <name type="scientific">Nepenthes gracilis</name>
    <name type="common">Slender pitcher plant</name>
    <dbReference type="NCBI Taxonomy" id="150966"/>
    <lineage>
        <taxon>Eukaryota</taxon>
        <taxon>Viridiplantae</taxon>
        <taxon>Streptophyta</taxon>
        <taxon>Embryophyta</taxon>
        <taxon>Tracheophyta</taxon>
        <taxon>Spermatophyta</taxon>
        <taxon>Magnoliopsida</taxon>
        <taxon>eudicotyledons</taxon>
        <taxon>Gunneridae</taxon>
        <taxon>Pentapetalae</taxon>
        <taxon>Caryophyllales</taxon>
        <taxon>Nepenthaceae</taxon>
        <taxon>Nepenthes</taxon>
    </lineage>
</organism>
<dbReference type="EMBL" id="BSYO01000021">
    <property type="protein sequence ID" value="GMH19964.1"/>
    <property type="molecule type" value="Genomic_DNA"/>
</dbReference>
<evidence type="ECO:0000256" key="1">
    <source>
        <dbReference type="ARBA" id="ARBA00004123"/>
    </source>
</evidence>